<evidence type="ECO:0000313" key="1">
    <source>
        <dbReference type="EMBL" id="SKA91533.1"/>
    </source>
</evidence>
<protein>
    <submittedName>
        <fullName evidence="1">Uncharacterized protein</fullName>
    </submittedName>
</protein>
<dbReference type="RefSeq" id="WP_078696719.1">
    <property type="nucleotide sequence ID" value="NZ_FUYH01000011.1"/>
</dbReference>
<gene>
    <name evidence="1" type="ORF">SAMN05443428_11175</name>
</gene>
<organism evidence="1 2">
    <name type="scientific">Caloramator quimbayensis</name>
    <dbReference type="NCBI Taxonomy" id="1147123"/>
    <lineage>
        <taxon>Bacteria</taxon>
        <taxon>Bacillati</taxon>
        <taxon>Bacillota</taxon>
        <taxon>Clostridia</taxon>
        <taxon>Eubacteriales</taxon>
        <taxon>Clostridiaceae</taxon>
        <taxon>Caloramator</taxon>
    </lineage>
</organism>
<reference evidence="2" key="1">
    <citation type="submission" date="2017-02" db="EMBL/GenBank/DDBJ databases">
        <authorList>
            <person name="Varghese N."/>
            <person name="Submissions S."/>
        </authorList>
    </citation>
    <scope>NUCLEOTIDE SEQUENCE [LARGE SCALE GENOMIC DNA]</scope>
    <source>
        <strain evidence="2">USBA 833</strain>
    </source>
</reference>
<dbReference type="OrthoDB" id="1954698at2"/>
<keyword evidence="2" id="KW-1185">Reference proteome</keyword>
<proteinExistence type="predicted"/>
<accession>A0A1T4XQ97</accession>
<dbReference type="Proteomes" id="UP000190105">
    <property type="component" value="Unassembled WGS sequence"/>
</dbReference>
<name>A0A1T4XQ97_9CLOT</name>
<dbReference type="EMBL" id="FUYH01000011">
    <property type="protein sequence ID" value="SKA91533.1"/>
    <property type="molecule type" value="Genomic_DNA"/>
</dbReference>
<evidence type="ECO:0000313" key="2">
    <source>
        <dbReference type="Proteomes" id="UP000190105"/>
    </source>
</evidence>
<sequence length="106" mass="11723">MLQPIPKIIAKGKYLGVKREVEVFLEDGLPIIEIDGEYDETIQNKFNQLLKEAPAIGGTYYPPENSLLAAYSVLESVFFDDGSIPTIEAIGDIGKIPTYDLEGIVY</sequence>
<dbReference type="STRING" id="1147123.SAMN05443428_11175"/>
<dbReference type="AlphaFoldDB" id="A0A1T4XQ97"/>